<dbReference type="Gene3D" id="3.30.565.10">
    <property type="entry name" value="Histidine kinase-like ATPase, C-terminal domain"/>
    <property type="match status" value="1"/>
</dbReference>
<dbReference type="SUPFAM" id="SSF47384">
    <property type="entry name" value="Homodimeric domain of signal transducing histidine kinase"/>
    <property type="match status" value="1"/>
</dbReference>
<dbReference type="InterPro" id="IPR042240">
    <property type="entry name" value="CHASE_sf"/>
</dbReference>
<dbReference type="Pfam" id="PF02518">
    <property type="entry name" value="HATPase_c"/>
    <property type="match status" value="1"/>
</dbReference>
<keyword evidence="11 14" id="KW-1133">Transmembrane helix</keyword>
<dbReference type="InterPro" id="IPR035965">
    <property type="entry name" value="PAS-like_dom_sf"/>
</dbReference>
<dbReference type="CDD" id="cd00082">
    <property type="entry name" value="HisKA"/>
    <property type="match status" value="1"/>
</dbReference>
<dbReference type="PROSITE" id="PS50112">
    <property type="entry name" value="PAS"/>
    <property type="match status" value="1"/>
</dbReference>
<dbReference type="InterPro" id="IPR005467">
    <property type="entry name" value="His_kinase_dom"/>
</dbReference>
<evidence type="ECO:0000259" key="17">
    <source>
        <dbReference type="PROSITE" id="PS50839"/>
    </source>
</evidence>
<dbReference type="Gene3D" id="3.30.450.20">
    <property type="entry name" value="PAS domain"/>
    <property type="match status" value="1"/>
</dbReference>
<feature type="transmembrane region" description="Helical" evidence="14">
    <location>
        <begin position="16"/>
        <end position="36"/>
    </location>
</feature>
<evidence type="ECO:0000256" key="9">
    <source>
        <dbReference type="ARBA" id="ARBA00022777"/>
    </source>
</evidence>
<dbReference type="Pfam" id="PF03924">
    <property type="entry name" value="CHASE"/>
    <property type="match status" value="1"/>
</dbReference>
<comment type="caution">
    <text evidence="18">The sequence shown here is derived from an EMBL/GenBank/DDBJ whole genome shotgun (WGS) entry which is preliminary data.</text>
</comment>
<feature type="domain" description="CHASE" evidence="17">
    <location>
        <begin position="260"/>
        <end position="484"/>
    </location>
</feature>
<dbReference type="InterPro" id="IPR004358">
    <property type="entry name" value="Sig_transdc_His_kin-like_C"/>
</dbReference>
<keyword evidence="6" id="KW-0808">Transferase</keyword>
<dbReference type="PROSITE" id="PS50839">
    <property type="entry name" value="CHASE"/>
    <property type="match status" value="1"/>
</dbReference>
<proteinExistence type="predicted"/>
<dbReference type="InterPro" id="IPR003661">
    <property type="entry name" value="HisK_dim/P_dom"/>
</dbReference>
<feature type="transmembrane region" description="Helical" evidence="14">
    <location>
        <begin position="198"/>
        <end position="217"/>
    </location>
</feature>
<feature type="transmembrane region" description="Helical" evidence="14">
    <location>
        <begin position="128"/>
        <end position="151"/>
    </location>
</feature>
<evidence type="ECO:0000256" key="14">
    <source>
        <dbReference type="SAM" id="Phobius"/>
    </source>
</evidence>
<keyword evidence="4" id="KW-1003">Cell membrane</keyword>
<gene>
    <name evidence="18" type="ORF">DM484_20150</name>
</gene>
<evidence type="ECO:0000259" key="16">
    <source>
        <dbReference type="PROSITE" id="PS50112"/>
    </source>
</evidence>
<name>A0A2W4SQ04_9GAMM</name>
<evidence type="ECO:0000256" key="10">
    <source>
        <dbReference type="ARBA" id="ARBA00022840"/>
    </source>
</evidence>
<dbReference type="PRINTS" id="PR00344">
    <property type="entry name" value="BCTRLSENSOR"/>
</dbReference>
<keyword evidence="7 14" id="KW-0812">Transmembrane</keyword>
<dbReference type="Gene3D" id="1.10.287.130">
    <property type="match status" value="1"/>
</dbReference>
<feature type="transmembrane region" description="Helical" evidence="14">
    <location>
        <begin position="163"/>
        <end position="186"/>
    </location>
</feature>
<evidence type="ECO:0000256" key="3">
    <source>
        <dbReference type="ARBA" id="ARBA00012438"/>
    </source>
</evidence>
<dbReference type="EMBL" id="QJPH01000409">
    <property type="protein sequence ID" value="PZN74884.1"/>
    <property type="molecule type" value="Genomic_DNA"/>
</dbReference>
<keyword evidence="9" id="KW-0418">Kinase</keyword>
<keyword evidence="13 14" id="KW-0472">Membrane</keyword>
<evidence type="ECO:0000256" key="1">
    <source>
        <dbReference type="ARBA" id="ARBA00000085"/>
    </source>
</evidence>
<dbReference type="InterPro" id="IPR000014">
    <property type="entry name" value="PAS"/>
</dbReference>
<dbReference type="Proteomes" id="UP000249396">
    <property type="component" value="Unassembled WGS sequence"/>
</dbReference>
<sequence>MFFIGYHLSTMKRLRTILLVTIAYWVSARLGLLLAIPPGYATAVWPPSGVGLGAVLICGYWVLPGIWLGSFLANVQTALDGHAFLPSLLLPTGISLGAAAQAAVSTYLVRRFVDHCCALVEDRDIFKFFLLGGPVGCCINSSISVTLLLLLGKTSLTGYALNWLTWWVGDTIGVMIFTPLMLVLFGKPGAIWKMRRRTVALPLCLTFALVTAVFFNVREDGQQRRQQEFHRLADLAIHNIEDEFQRYQIALDSLRGMFDSSQSITQEAFHIFAKQLTSHVNGLQAVEWALHVPNSQRGLFESEQKNAADRVFSIRERNAAGQLQTAADRDEYVVVTYIEPMDANRPALGYDLASEPKRRMALERARDTNQLSATAPIELVQETRHQSGALLFLPVYDPQAPSATVEQRQLALKGYVLGVLRVGDVMDTALSFLGGERKKLRLRLSDEDADVAVQAFFADLGFSHQSELLVQQTLNLGGRDWLLKISGRSEDFGQTLAAWYVLLGGMLFCGMLSGFLLILTGRTLQVEAIVLERTQALTDRNTQLGQEIADRQRTEAALRVSEEQFRLIIRKSPIPFAINNMKGVIEMLNDRFIEAFGYTLEDIPSLDAWWKLAYPDEAYRRQVSTDWLDAVASTKGEGMDIQSDGIRIICKDGSQRIADIRGVFIGERLLVMLNDITMRRVIEDELKHVNESLEQRIREEIAKSHEKDHLIIQQSRFAAMGEMIGNIAHQWRQPLNALGLTLANLQDAYEYNELTGEYLLGQVKVGNQLIQKMSTTIDDFRHFFRPSKERQIFSAKQAIEEAMALVSASFNNNNISIELEIVDDALIQGFPNEFSQVLLNLFANAKDAILARRISKGNVRIRIAMDGSWVTVTIADNGGGIPDTVLGKIFEPYFSTKEMGTGIGLYMSKVIIEESIKGHLDVRNYENGAEFSIRCPLGYAVKATGK</sequence>
<feature type="domain" description="Histidine kinase" evidence="15">
    <location>
        <begin position="726"/>
        <end position="939"/>
    </location>
</feature>
<evidence type="ECO:0000256" key="11">
    <source>
        <dbReference type="ARBA" id="ARBA00022989"/>
    </source>
</evidence>
<dbReference type="InterPro" id="IPR013655">
    <property type="entry name" value="PAS_fold_3"/>
</dbReference>
<feature type="transmembrane region" description="Helical" evidence="14">
    <location>
        <begin position="497"/>
        <end position="519"/>
    </location>
</feature>
<keyword evidence="8" id="KW-0547">Nucleotide-binding</keyword>
<dbReference type="Gene3D" id="3.30.450.350">
    <property type="entry name" value="CHASE domain"/>
    <property type="match status" value="1"/>
</dbReference>
<evidence type="ECO:0000256" key="8">
    <source>
        <dbReference type="ARBA" id="ARBA00022741"/>
    </source>
</evidence>
<dbReference type="SMART" id="SM00388">
    <property type="entry name" value="HisKA"/>
    <property type="match status" value="1"/>
</dbReference>
<evidence type="ECO:0000256" key="4">
    <source>
        <dbReference type="ARBA" id="ARBA00022475"/>
    </source>
</evidence>
<dbReference type="SMART" id="SM01079">
    <property type="entry name" value="CHASE"/>
    <property type="match status" value="1"/>
</dbReference>
<protein>
    <recommendedName>
        <fullName evidence="3">histidine kinase</fullName>
        <ecNumber evidence="3">2.7.13.3</ecNumber>
    </recommendedName>
</protein>
<dbReference type="NCBIfam" id="TIGR00229">
    <property type="entry name" value="sensory_box"/>
    <property type="match status" value="1"/>
</dbReference>
<dbReference type="InterPro" id="IPR007895">
    <property type="entry name" value="MASE1"/>
</dbReference>
<keyword evidence="5" id="KW-0597">Phosphoprotein</keyword>
<feature type="domain" description="PAS" evidence="16">
    <location>
        <begin position="561"/>
        <end position="617"/>
    </location>
</feature>
<dbReference type="AlphaFoldDB" id="A0A2W4SQ04"/>
<dbReference type="GO" id="GO:0005524">
    <property type="term" value="F:ATP binding"/>
    <property type="evidence" value="ECO:0007669"/>
    <property type="project" value="UniProtKB-KW"/>
</dbReference>
<evidence type="ECO:0000313" key="19">
    <source>
        <dbReference type="Proteomes" id="UP000249396"/>
    </source>
</evidence>
<dbReference type="SUPFAM" id="SSF55785">
    <property type="entry name" value="PYP-like sensor domain (PAS domain)"/>
    <property type="match status" value="1"/>
</dbReference>
<comment type="catalytic activity">
    <reaction evidence="1">
        <text>ATP + protein L-histidine = ADP + protein N-phospho-L-histidine.</text>
        <dbReference type="EC" id="2.7.13.3"/>
    </reaction>
</comment>
<dbReference type="InterPro" id="IPR036097">
    <property type="entry name" value="HisK_dim/P_sf"/>
</dbReference>
<dbReference type="PROSITE" id="PS50109">
    <property type="entry name" value="HIS_KIN"/>
    <property type="match status" value="1"/>
</dbReference>
<evidence type="ECO:0000256" key="6">
    <source>
        <dbReference type="ARBA" id="ARBA00022679"/>
    </source>
</evidence>
<accession>A0A2W4SQ04</accession>
<dbReference type="PANTHER" id="PTHR43065">
    <property type="entry name" value="SENSOR HISTIDINE KINASE"/>
    <property type="match status" value="1"/>
</dbReference>
<evidence type="ECO:0000256" key="13">
    <source>
        <dbReference type="ARBA" id="ARBA00023136"/>
    </source>
</evidence>
<evidence type="ECO:0000256" key="7">
    <source>
        <dbReference type="ARBA" id="ARBA00022692"/>
    </source>
</evidence>
<organism evidence="18 19">
    <name type="scientific">Candidatus Methylumidiphilus alinenensis</name>
    <dbReference type="NCBI Taxonomy" id="2202197"/>
    <lineage>
        <taxon>Bacteria</taxon>
        <taxon>Pseudomonadati</taxon>
        <taxon>Pseudomonadota</taxon>
        <taxon>Gammaproteobacteria</taxon>
        <taxon>Methylococcales</taxon>
        <taxon>Candidatus Methylumidiphilus</taxon>
    </lineage>
</organism>
<dbReference type="InterPro" id="IPR006189">
    <property type="entry name" value="CHASE_dom"/>
</dbReference>
<dbReference type="GO" id="GO:0005886">
    <property type="term" value="C:plasma membrane"/>
    <property type="evidence" value="ECO:0007669"/>
    <property type="project" value="UniProtKB-SubCell"/>
</dbReference>
<evidence type="ECO:0000313" key="18">
    <source>
        <dbReference type="EMBL" id="PZN74884.1"/>
    </source>
</evidence>
<dbReference type="InterPro" id="IPR003594">
    <property type="entry name" value="HATPase_dom"/>
</dbReference>
<feature type="transmembrane region" description="Helical" evidence="14">
    <location>
        <begin position="43"/>
        <end position="63"/>
    </location>
</feature>
<keyword evidence="12" id="KW-0902">Two-component regulatory system</keyword>
<feature type="transmembrane region" description="Helical" evidence="14">
    <location>
        <begin position="83"/>
        <end position="108"/>
    </location>
</feature>
<evidence type="ECO:0000256" key="2">
    <source>
        <dbReference type="ARBA" id="ARBA00004651"/>
    </source>
</evidence>
<dbReference type="Pfam" id="PF08447">
    <property type="entry name" value="PAS_3"/>
    <property type="match status" value="1"/>
</dbReference>
<keyword evidence="10" id="KW-0067">ATP-binding</keyword>
<dbReference type="SMART" id="SM00387">
    <property type="entry name" value="HATPase_c"/>
    <property type="match status" value="1"/>
</dbReference>
<dbReference type="SUPFAM" id="SSF55874">
    <property type="entry name" value="ATPase domain of HSP90 chaperone/DNA topoisomerase II/histidine kinase"/>
    <property type="match status" value="1"/>
</dbReference>
<comment type="subcellular location">
    <subcellularLocation>
        <location evidence="2">Cell membrane</location>
        <topology evidence="2">Multi-pass membrane protein</topology>
    </subcellularLocation>
</comment>
<dbReference type="PANTHER" id="PTHR43065:SF46">
    <property type="entry name" value="C4-DICARBOXYLATE TRANSPORT SENSOR PROTEIN DCTB"/>
    <property type="match status" value="1"/>
</dbReference>
<evidence type="ECO:0000256" key="12">
    <source>
        <dbReference type="ARBA" id="ARBA00023012"/>
    </source>
</evidence>
<reference evidence="18 19" key="1">
    <citation type="journal article" date="2018" name="Aquat. Microb. Ecol.">
        <title>Gammaproteobacterial methanotrophs dominate.</title>
        <authorList>
            <person name="Rissanen A.J."/>
            <person name="Saarenheimo J."/>
            <person name="Tiirola M."/>
            <person name="Peura S."/>
            <person name="Aalto S.L."/>
            <person name="Karvinen A."/>
            <person name="Nykanen H."/>
        </authorList>
    </citation>
    <scope>NUCLEOTIDE SEQUENCE [LARGE SCALE GENOMIC DNA]</scope>
    <source>
        <strain evidence="18">AMbin10</strain>
    </source>
</reference>
<evidence type="ECO:0000259" key="15">
    <source>
        <dbReference type="PROSITE" id="PS50109"/>
    </source>
</evidence>
<dbReference type="EC" id="2.7.13.3" evidence="3"/>
<dbReference type="Pfam" id="PF05231">
    <property type="entry name" value="MASE1"/>
    <property type="match status" value="1"/>
</dbReference>
<dbReference type="InterPro" id="IPR036890">
    <property type="entry name" value="HATPase_C_sf"/>
</dbReference>
<dbReference type="GO" id="GO:0000155">
    <property type="term" value="F:phosphorelay sensor kinase activity"/>
    <property type="evidence" value="ECO:0007669"/>
    <property type="project" value="InterPro"/>
</dbReference>
<evidence type="ECO:0000256" key="5">
    <source>
        <dbReference type="ARBA" id="ARBA00022553"/>
    </source>
</evidence>